<feature type="compositionally biased region" description="Polar residues" evidence="1">
    <location>
        <begin position="478"/>
        <end position="487"/>
    </location>
</feature>
<feature type="compositionally biased region" description="Low complexity" evidence="1">
    <location>
        <begin position="593"/>
        <end position="604"/>
    </location>
</feature>
<sequence length="795" mass="84851">MYSSPFVPRSDPASAVTAATADFSASQSHDARCEDIDSLGAHAITREERGAELPQRLAQVARLSQQLQGTFQEGADFVLVADELELLQRALAQADLTMLPPDRRESLHPWLQILNDAIRGARLGGGQNLRVQHADLETLAGLLQETIVTSSKLECGDWVPLEAEDRRVLRELANWMQSGSVAQLPKRCEVGRQVLLQSRGLISDIHFGSDTETPDLPDVNTLHALMDASTLAHVSLGGGIDRTQRLEYSLAALPLRTWRLGDAKTLAWVIDQHPANLRTLDLRPWKGAFAADVDASDLLRRASDELPNLAEILLPERASADALSDAWTAGKGDGWQYIRRDRPDGLALLDAAVDAWEGMVVGTRMAIRHKASQPDAAELLKLARTMAPYRQKWVADALIPILNGAARSDEVMHRCANAYRAARVQSRSPETHLKLTQTALHAAAEAARQQPARPSQPPRASTVNTASASASARRPPLVQSNLDTTTGPRFLTMPLAPPPRVLTSPSSSRSSPLSPSSPLGPLSPTEKAPGLQASKSSGRSGSVMSLTSMFEQHSLRGGAHRSAAPVDDSSDATETRSAGFESDTEGSVSDWETASTTSTRSARSFAWSGGAKAAMGLSPHHRVDTAPHLLSRKATPGPKPMSVPVTASASLPAALPADLPAALPISEAMEVAPPSPGTFIAEEPAKVVILQRGQVSSAQRRDEPTTPGQMPANGATTLPMRPFLSTFSAPKRQAPAIPERPPVGGPRPAAVPARSVPLQQAATEPAGLQEAEASHDFGTLRRIIARKLHATSEAP</sequence>
<dbReference type="RefSeq" id="WP_058933879.1">
    <property type="nucleotide sequence ID" value="NZ_CP013729.1"/>
</dbReference>
<feature type="compositionally biased region" description="Low complexity" evidence="1">
    <location>
        <begin position="501"/>
        <end position="524"/>
    </location>
</feature>
<evidence type="ECO:0000256" key="1">
    <source>
        <dbReference type="SAM" id="MobiDB-lite"/>
    </source>
</evidence>
<dbReference type="EMBL" id="CP013729">
    <property type="protein sequence ID" value="ALV05404.1"/>
    <property type="molecule type" value="Genomic_DNA"/>
</dbReference>
<feature type="compositionally biased region" description="Low complexity" evidence="1">
    <location>
        <begin position="442"/>
        <end position="472"/>
    </location>
</feature>
<feature type="region of interest" description="Disordered" evidence="1">
    <location>
        <begin position="731"/>
        <end position="774"/>
    </location>
</feature>
<keyword evidence="3" id="KW-1185">Reference proteome</keyword>
<organism evidence="2 3">
    <name type="scientific">Roseateles depolymerans</name>
    <dbReference type="NCBI Taxonomy" id="76731"/>
    <lineage>
        <taxon>Bacteria</taxon>
        <taxon>Pseudomonadati</taxon>
        <taxon>Pseudomonadota</taxon>
        <taxon>Betaproteobacteria</taxon>
        <taxon>Burkholderiales</taxon>
        <taxon>Sphaerotilaceae</taxon>
        <taxon>Roseateles</taxon>
    </lineage>
</organism>
<dbReference type="AlphaFoldDB" id="A0A0U3MD82"/>
<name>A0A0U3MD82_9BURK</name>
<evidence type="ECO:0000313" key="2">
    <source>
        <dbReference type="EMBL" id="ALV05404.1"/>
    </source>
</evidence>
<dbReference type="KEGG" id="rdp:RD2015_908"/>
<gene>
    <name evidence="2" type="ORF">RD2015_908</name>
</gene>
<accession>A0A0U3MD82</accession>
<feature type="region of interest" description="Disordered" evidence="1">
    <location>
        <begin position="440"/>
        <end position="604"/>
    </location>
</feature>
<evidence type="ECO:0000313" key="3">
    <source>
        <dbReference type="Proteomes" id="UP000060699"/>
    </source>
</evidence>
<feature type="region of interest" description="Disordered" evidence="1">
    <location>
        <begin position="694"/>
        <end position="716"/>
    </location>
</feature>
<dbReference type="Proteomes" id="UP000060699">
    <property type="component" value="Chromosome"/>
</dbReference>
<reference evidence="2 3" key="1">
    <citation type="submission" date="2015-12" db="EMBL/GenBank/DDBJ databases">
        <title>Complete genome of Roseateles depolymerans KCTC 42856.</title>
        <authorList>
            <person name="Kim K.M."/>
        </authorList>
    </citation>
    <scope>NUCLEOTIDE SEQUENCE [LARGE SCALE GENOMIC DNA]</scope>
    <source>
        <strain evidence="2 3">KCTC 42856</strain>
    </source>
</reference>
<feature type="compositionally biased region" description="Low complexity" evidence="1">
    <location>
        <begin position="534"/>
        <end position="548"/>
    </location>
</feature>
<feature type="compositionally biased region" description="Low complexity" evidence="1">
    <location>
        <begin position="746"/>
        <end position="757"/>
    </location>
</feature>
<protein>
    <submittedName>
        <fullName evidence="2">Uncharacterized protein</fullName>
    </submittedName>
</protein>
<proteinExistence type="predicted"/>